<sequence length="258" mass="28341">MADESAQHPETIRAAFTLNPTQKPVGEDSLFSLDGGIEDEHSFEAAENTTEDRERPLYSGEGEAASNDQNSDFIGIGGANNIQDGTSLLLDDLDILPDDDFEPVYNAKETDGVWSQQEYDGGIAEDDEQDGANQLSDDLGIPPDSRLDAAYHIEGNPGACWEVSDRWSHSQYRDEPLDNGHSGTSTEYVEQDDDFPDGASQQSDELGIPSDYNSDIAYNSAPEKYESEDRDGQEYDEERPTISTLSLYASGFFLLAEV</sequence>
<gene>
    <name evidence="2" type="ORF">V5O48_016063</name>
</gene>
<protein>
    <submittedName>
        <fullName evidence="2">Uncharacterized protein</fullName>
    </submittedName>
</protein>
<proteinExistence type="predicted"/>
<keyword evidence="3" id="KW-1185">Reference proteome</keyword>
<accession>A0ABR3ET27</accession>
<feature type="region of interest" description="Disordered" evidence="1">
    <location>
        <begin position="1"/>
        <end position="78"/>
    </location>
</feature>
<feature type="compositionally biased region" description="Basic and acidic residues" evidence="1">
    <location>
        <begin position="223"/>
        <end position="233"/>
    </location>
</feature>
<reference evidence="2 3" key="1">
    <citation type="submission" date="2024-02" db="EMBL/GenBank/DDBJ databases">
        <title>A draft genome for the cacao thread blight pathogen Marasmius crinis-equi.</title>
        <authorList>
            <person name="Cohen S.P."/>
            <person name="Baruah I.K."/>
            <person name="Amoako-Attah I."/>
            <person name="Bukari Y."/>
            <person name="Meinhardt L.W."/>
            <person name="Bailey B.A."/>
        </authorList>
    </citation>
    <scope>NUCLEOTIDE SEQUENCE [LARGE SCALE GENOMIC DNA]</scope>
    <source>
        <strain evidence="2 3">GH-76</strain>
    </source>
</reference>
<name>A0ABR3ET27_9AGAR</name>
<comment type="caution">
    <text evidence="2">The sequence shown here is derived from an EMBL/GenBank/DDBJ whole genome shotgun (WGS) entry which is preliminary data.</text>
</comment>
<organism evidence="2 3">
    <name type="scientific">Marasmius crinis-equi</name>
    <dbReference type="NCBI Taxonomy" id="585013"/>
    <lineage>
        <taxon>Eukaryota</taxon>
        <taxon>Fungi</taxon>
        <taxon>Dikarya</taxon>
        <taxon>Basidiomycota</taxon>
        <taxon>Agaricomycotina</taxon>
        <taxon>Agaricomycetes</taxon>
        <taxon>Agaricomycetidae</taxon>
        <taxon>Agaricales</taxon>
        <taxon>Marasmiineae</taxon>
        <taxon>Marasmiaceae</taxon>
        <taxon>Marasmius</taxon>
    </lineage>
</organism>
<feature type="compositionally biased region" description="Basic and acidic residues" evidence="1">
    <location>
        <begin position="168"/>
        <end position="178"/>
    </location>
</feature>
<evidence type="ECO:0000313" key="3">
    <source>
        <dbReference type="Proteomes" id="UP001465976"/>
    </source>
</evidence>
<feature type="compositionally biased region" description="Basic and acidic residues" evidence="1">
    <location>
        <begin position="38"/>
        <end position="56"/>
    </location>
</feature>
<evidence type="ECO:0000313" key="2">
    <source>
        <dbReference type="EMBL" id="KAL0565957.1"/>
    </source>
</evidence>
<feature type="region of interest" description="Disordered" evidence="1">
    <location>
        <begin position="101"/>
        <end position="143"/>
    </location>
</feature>
<evidence type="ECO:0000256" key="1">
    <source>
        <dbReference type="SAM" id="MobiDB-lite"/>
    </source>
</evidence>
<dbReference type="Proteomes" id="UP001465976">
    <property type="component" value="Unassembled WGS sequence"/>
</dbReference>
<feature type="compositionally biased region" description="Basic and acidic residues" evidence="1">
    <location>
        <begin position="1"/>
        <end position="11"/>
    </location>
</feature>
<dbReference type="EMBL" id="JBAHYK010002059">
    <property type="protein sequence ID" value="KAL0565957.1"/>
    <property type="molecule type" value="Genomic_DNA"/>
</dbReference>
<feature type="region of interest" description="Disordered" evidence="1">
    <location>
        <begin position="168"/>
        <end position="240"/>
    </location>
</feature>